<dbReference type="AlphaFoldDB" id="A0A927WGW3"/>
<evidence type="ECO:0000313" key="5">
    <source>
        <dbReference type="Proteomes" id="UP000761380"/>
    </source>
</evidence>
<evidence type="ECO:0000256" key="2">
    <source>
        <dbReference type="ARBA" id="ARBA00022679"/>
    </source>
</evidence>
<dbReference type="InterPro" id="IPR001173">
    <property type="entry name" value="Glyco_trans_2-like"/>
</dbReference>
<comment type="caution">
    <text evidence="4">The sequence shown here is derived from an EMBL/GenBank/DDBJ whole genome shotgun (WGS) entry which is preliminary data.</text>
</comment>
<evidence type="ECO:0000313" key="4">
    <source>
        <dbReference type="EMBL" id="MBE6091631.1"/>
    </source>
</evidence>
<evidence type="ECO:0000256" key="1">
    <source>
        <dbReference type="ARBA" id="ARBA00022676"/>
    </source>
</evidence>
<feature type="domain" description="Glycosyltransferase 2-like" evidence="3">
    <location>
        <begin position="26"/>
        <end position="154"/>
    </location>
</feature>
<dbReference type="PANTHER" id="PTHR22916">
    <property type="entry name" value="GLYCOSYLTRANSFERASE"/>
    <property type="match status" value="1"/>
</dbReference>
<dbReference type="CDD" id="cd00761">
    <property type="entry name" value="Glyco_tranf_GTA_type"/>
    <property type="match status" value="1"/>
</dbReference>
<dbReference type="EMBL" id="SVBY01000002">
    <property type="protein sequence ID" value="MBE6091631.1"/>
    <property type="molecule type" value="Genomic_DNA"/>
</dbReference>
<dbReference type="Pfam" id="PF00535">
    <property type="entry name" value="Glycos_transf_2"/>
    <property type="match status" value="1"/>
</dbReference>
<dbReference type="InterPro" id="IPR029044">
    <property type="entry name" value="Nucleotide-diphossugar_trans"/>
</dbReference>
<dbReference type="PANTHER" id="PTHR22916:SF51">
    <property type="entry name" value="GLYCOSYLTRANSFERASE EPSH-RELATED"/>
    <property type="match status" value="1"/>
</dbReference>
<evidence type="ECO:0000259" key="3">
    <source>
        <dbReference type="Pfam" id="PF00535"/>
    </source>
</evidence>
<keyword evidence="1" id="KW-0328">Glycosyltransferase</keyword>
<accession>A0A927WGW3</accession>
<proteinExistence type="predicted"/>
<gene>
    <name evidence="4" type="ORF">E7201_00405</name>
</gene>
<keyword evidence="2" id="KW-0808">Transferase</keyword>
<dbReference type="SUPFAM" id="SSF53448">
    <property type="entry name" value="Nucleotide-diphospho-sugar transferases"/>
    <property type="match status" value="1"/>
</dbReference>
<sequence>MMLVLRGGCRMGTVPVPSQRSEARVSVIVPLYNAEKYARRILSEICMQSYKRLEIILIDDGSTDGTRKICTSLAGQDARVRYIFQENAGVGAARNRGLEIATAPFVMFVDADDELDPDFVERLLFPLEKQDVSMSVADIENINAEGGVRSLSLIRLPYGVIDTAADPGIISKVRTFCWGKIYRKSLWEENGIRFPEGELYRTMPGFEDVCCLPLLAARAGKIAHVGGTHYHYYRGHEGGLMHSAKFGFFLNAQRELLRRFAKAGLAAEFHGPLRQFIIGQLVSANRWQLTAEEVEELWDFLLEYFPELAFLRGKSIYVPLGWQRDVLRHVFFDKCVMTDKPQQGSMDFSIQGFAQGLASEYETFCYDMADRMIDNLPDIGEVIRRKMYETAQGYGYHRD</sequence>
<dbReference type="GO" id="GO:0016757">
    <property type="term" value="F:glycosyltransferase activity"/>
    <property type="evidence" value="ECO:0007669"/>
    <property type="project" value="UniProtKB-KW"/>
</dbReference>
<reference evidence="4" key="1">
    <citation type="submission" date="2019-04" db="EMBL/GenBank/DDBJ databases">
        <title>Evolution of Biomass-Degrading Anaerobic Consortia Revealed by Metagenomics.</title>
        <authorList>
            <person name="Peng X."/>
        </authorList>
    </citation>
    <scope>NUCLEOTIDE SEQUENCE</scope>
    <source>
        <strain evidence="4">SIG240</strain>
    </source>
</reference>
<organism evidence="4 5">
    <name type="scientific">Selenomonas ruminantium</name>
    <dbReference type="NCBI Taxonomy" id="971"/>
    <lineage>
        <taxon>Bacteria</taxon>
        <taxon>Bacillati</taxon>
        <taxon>Bacillota</taxon>
        <taxon>Negativicutes</taxon>
        <taxon>Selenomonadales</taxon>
        <taxon>Selenomonadaceae</taxon>
        <taxon>Selenomonas</taxon>
    </lineage>
</organism>
<protein>
    <submittedName>
        <fullName evidence="4">Glycosyltransferase family 2 protein</fullName>
    </submittedName>
</protein>
<name>A0A927WGW3_SELRU</name>
<dbReference type="Gene3D" id="3.90.550.10">
    <property type="entry name" value="Spore Coat Polysaccharide Biosynthesis Protein SpsA, Chain A"/>
    <property type="match status" value="1"/>
</dbReference>
<dbReference type="Proteomes" id="UP000761380">
    <property type="component" value="Unassembled WGS sequence"/>
</dbReference>